<dbReference type="PANTHER" id="PTHR43322">
    <property type="entry name" value="1-D-DEOXYXYLULOSE 5-PHOSPHATE SYNTHASE-RELATED"/>
    <property type="match status" value="1"/>
</dbReference>
<dbReference type="KEGG" id="gsn:YC6258_04784"/>
<evidence type="ECO:0000313" key="14">
    <source>
        <dbReference type="Proteomes" id="UP000032266"/>
    </source>
</evidence>
<dbReference type="NCBIfam" id="TIGR00204">
    <property type="entry name" value="dxs"/>
    <property type="match status" value="1"/>
</dbReference>
<comment type="catalytic activity">
    <reaction evidence="11">
        <text>D-glyceraldehyde 3-phosphate + pyruvate + H(+) = 1-deoxy-D-xylulose 5-phosphate + CO2</text>
        <dbReference type="Rhea" id="RHEA:12605"/>
        <dbReference type="ChEBI" id="CHEBI:15361"/>
        <dbReference type="ChEBI" id="CHEBI:15378"/>
        <dbReference type="ChEBI" id="CHEBI:16526"/>
        <dbReference type="ChEBI" id="CHEBI:57792"/>
        <dbReference type="ChEBI" id="CHEBI:59776"/>
        <dbReference type="EC" id="2.2.1.7"/>
    </reaction>
</comment>
<dbReference type="RefSeq" id="WP_044618734.1">
    <property type="nucleotide sequence ID" value="NZ_CP007142.1"/>
</dbReference>
<dbReference type="InterPro" id="IPR005475">
    <property type="entry name" value="Transketolase-like_Pyr-bd"/>
</dbReference>
<dbReference type="UniPathway" id="UPA00064">
    <property type="reaction ID" value="UER00091"/>
</dbReference>
<evidence type="ECO:0000256" key="1">
    <source>
        <dbReference type="ARBA" id="ARBA00004980"/>
    </source>
</evidence>
<proteinExistence type="inferred from homology"/>
<dbReference type="InterPro" id="IPR033248">
    <property type="entry name" value="Transketolase_C"/>
</dbReference>
<evidence type="ECO:0000256" key="3">
    <source>
        <dbReference type="ARBA" id="ARBA00011738"/>
    </source>
</evidence>
<dbReference type="FunFam" id="3.40.50.970:FF:000005">
    <property type="entry name" value="1-deoxy-D-xylulose-5-phosphate synthase"/>
    <property type="match status" value="1"/>
</dbReference>
<keyword evidence="5 11" id="KW-0479">Metal-binding</keyword>
<reference evidence="13 14" key="1">
    <citation type="submission" date="2014-01" db="EMBL/GenBank/DDBJ databases">
        <title>Full genme sequencing of cellulolytic bacterium Gynuella sunshinyii YC6258T gen. nov., sp. nov.</title>
        <authorList>
            <person name="Khan H."/>
            <person name="Chung E.J."/>
            <person name="Chung Y.R."/>
        </authorList>
    </citation>
    <scope>NUCLEOTIDE SEQUENCE [LARGE SCALE GENOMIC DNA]</scope>
    <source>
        <strain evidence="13 14">YC6258</strain>
    </source>
</reference>
<dbReference type="GO" id="GO:0016114">
    <property type="term" value="P:terpenoid biosynthetic process"/>
    <property type="evidence" value="ECO:0007669"/>
    <property type="project" value="UniProtKB-UniRule"/>
</dbReference>
<feature type="binding site" evidence="11">
    <location>
        <position position="374"/>
    </location>
    <ligand>
        <name>thiamine diphosphate</name>
        <dbReference type="ChEBI" id="CHEBI:58937"/>
    </ligand>
</feature>
<dbReference type="SUPFAM" id="SSF52922">
    <property type="entry name" value="TK C-terminal domain-like"/>
    <property type="match status" value="1"/>
</dbReference>
<dbReference type="Pfam" id="PF02780">
    <property type="entry name" value="Transketolase_C"/>
    <property type="match status" value="1"/>
</dbReference>
<sequence length="625" mass="68144">MKTFERIPRERPSTPLLDQIDNPLQLKALELNQLPALCDELREFLLYCVGQSGGHLGAGLGVVELTVALHYVYDTPDDRLVWDVGHQAYPHKILTGRRDRMTSIRKKDGLSAFPSRYESEYDTFGVGHSSTSIGAAMGMAIANRLLGNSRKVVAVIGDGAMTAGMAFEALNHAGHDETDMLVVMNDNDMSISENVGGLQKAMSRIFASKTYSHMREGSKRVLGTIPPVWELARRAEEHMKGFVTPGTMFEELGFNYVGPVDGHNVLDLVKTLRNLRSFKGPQFLHVATTKGKGFRPAEDEPIKYHAINKIEPQKNGQADKSLPKYSNIFGQWLVDQATADPLLVGITPAMKEGSDLIQFAEQFPERYFDVGIAEQHAVTLAAGLACDAMKPVVAIYSTFLQRAYDQLIHDVAIQNLDVLFAIDRAGLVGEDGPTHAGSFDLTYLRCIPNMVVMAPRDENECRKMLTTGYQYQGPAAVRYPRGSGIGVTVDSTLETLPIGQAETLRNGQRVALLAFGSMVEVCRPVAEELDATLVDMKFIRPLDEALILEMAARHELIVTVEENAIKGGAGSGVNEVLQAAGCTMAVLNLGLPDQFLAHGKPALLYPTIGLDAAGIVQAIQARLGN</sequence>
<dbReference type="FunFam" id="3.40.50.920:FF:000002">
    <property type="entry name" value="1-deoxy-D-xylulose-5-phosphate synthase"/>
    <property type="match status" value="1"/>
</dbReference>
<keyword evidence="8 11" id="KW-0786">Thiamine pyrophosphate</keyword>
<dbReference type="OrthoDB" id="9803371at2"/>
<dbReference type="CDD" id="cd07033">
    <property type="entry name" value="TPP_PYR_DXS_TK_like"/>
    <property type="match status" value="1"/>
</dbReference>
<evidence type="ECO:0000256" key="2">
    <source>
        <dbReference type="ARBA" id="ARBA00011081"/>
    </source>
</evidence>
<evidence type="ECO:0000256" key="11">
    <source>
        <dbReference type="HAMAP-Rule" id="MF_00315"/>
    </source>
</evidence>
<comment type="subunit">
    <text evidence="3 11">Homodimer.</text>
</comment>
<comment type="cofactor">
    <cofactor evidence="11">
        <name>Mg(2+)</name>
        <dbReference type="ChEBI" id="CHEBI:18420"/>
    </cofactor>
    <text evidence="11">Binds 1 Mg(2+) ion per subunit.</text>
</comment>
<feature type="binding site" evidence="11">
    <location>
        <position position="294"/>
    </location>
    <ligand>
        <name>thiamine diphosphate</name>
        <dbReference type="ChEBI" id="CHEBI:58937"/>
    </ligand>
</feature>
<dbReference type="AlphaFoldDB" id="A0A0C5VRE6"/>
<dbReference type="SMART" id="SM00861">
    <property type="entry name" value="Transket_pyr"/>
    <property type="match status" value="1"/>
</dbReference>
<dbReference type="Pfam" id="PF02779">
    <property type="entry name" value="Transket_pyr"/>
    <property type="match status" value="1"/>
</dbReference>
<feature type="binding site" evidence="11">
    <location>
        <begin position="159"/>
        <end position="160"/>
    </location>
    <ligand>
        <name>thiamine diphosphate</name>
        <dbReference type="ChEBI" id="CHEBI:58937"/>
    </ligand>
</feature>
<dbReference type="GO" id="GO:0005829">
    <property type="term" value="C:cytosol"/>
    <property type="evidence" value="ECO:0007669"/>
    <property type="project" value="TreeGrafter"/>
</dbReference>
<dbReference type="Pfam" id="PF13292">
    <property type="entry name" value="DXP_synthase_N"/>
    <property type="match status" value="1"/>
</dbReference>
<evidence type="ECO:0000256" key="10">
    <source>
        <dbReference type="ARBA" id="ARBA00055605"/>
    </source>
</evidence>
<evidence type="ECO:0000256" key="6">
    <source>
        <dbReference type="ARBA" id="ARBA00022842"/>
    </source>
</evidence>
<feature type="binding site" evidence="11">
    <location>
        <position position="158"/>
    </location>
    <ligand>
        <name>Mg(2+)</name>
        <dbReference type="ChEBI" id="CHEBI:18420"/>
    </ligand>
</feature>
<dbReference type="STRING" id="1445510.YC6258_04784"/>
<gene>
    <name evidence="11" type="primary">dxs</name>
    <name evidence="13" type="ORF">YC6258_04784</name>
</gene>
<dbReference type="InterPro" id="IPR029061">
    <property type="entry name" value="THDP-binding"/>
</dbReference>
<dbReference type="EC" id="2.2.1.7" evidence="11"/>
<feature type="binding site" evidence="11">
    <location>
        <position position="187"/>
    </location>
    <ligand>
        <name>Mg(2+)</name>
        <dbReference type="ChEBI" id="CHEBI:18420"/>
    </ligand>
</feature>
<keyword evidence="14" id="KW-1185">Reference proteome</keyword>
<dbReference type="InterPro" id="IPR009014">
    <property type="entry name" value="Transketo_C/PFOR_II"/>
</dbReference>
<organism evidence="13 14">
    <name type="scientific">Gynuella sunshinyii YC6258</name>
    <dbReference type="NCBI Taxonomy" id="1445510"/>
    <lineage>
        <taxon>Bacteria</taxon>
        <taxon>Pseudomonadati</taxon>
        <taxon>Pseudomonadota</taxon>
        <taxon>Gammaproteobacteria</taxon>
        <taxon>Oceanospirillales</taxon>
        <taxon>Saccharospirillaceae</taxon>
        <taxon>Gynuella</taxon>
    </lineage>
</organism>
<evidence type="ECO:0000259" key="12">
    <source>
        <dbReference type="SMART" id="SM00861"/>
    </source>
</evidence>
<dbReference type="PATRIC" id="fig|1445510.3.peg.4748"/>
<dbReference type="Gene3D" id="3.40.50.970">
    <property type="match status" value="2"/>
</dbReference>
<comment type="pathway">
    <text evidence="1 11">Metabolic intermediate biosynthesis; 1-deoxy-D-xylulose 5-phosphate biosynthesis; 1-deoxy-D-xylulose 5-phosphate from D-glyceraldehyde 3-phosphate and pyruvate: step 1/1.</text>
</comment>
<dbReference type="CDD" id="cd02007">
    <property type="entry name" value="TPP_DXS"/>
    <property type="match status" value="1"/>
</dbReference>
<comment type="similarity">
    <text evidence="2 11">Belongs to the transketolase family. DXPS subfamily.</text>
</comment>
<keyword evidence="4 11" id="KW-0808">Transferase</keyword>
<dbReference type="HAMAP" id="MF_00315">
    <property type="entry name" value="DXP_synth"/>
    <property type="match status" value="1"/>
</dbReference>
<dbReference type="InterPro" id="IPR020826">
    <property type="entry name" value="Transketolase_BS"/>
</dbReference>
<keyword evidence="9 11" id="KW-0414">Isoprene biosynthesis</keyword>
<dbReference type="GO" id="GO:0008661">
    <property type="term" value="F:1-deoxy-D-xylulose-5-phosphate synthase activity"/>
    <property type="evidence" value="ECO:0007669"/>
    <property type="project" value="UniProtKB-UniRule"/>
</dbReference>
<dbReference type="Gene3D" id="3.40.50.920">
    <property type="match status" value="1"/>
</dbReference>
<dbReference type="EMBL" id="CP007142">
    <property type="protein sequence ID" value="AJQ96816.1"/>
    <property type="molecule type" value="Genomic_DNA"/>
</dbReference>
<dbReference type="InterPro" id="IPR005477">
    <property type="entry name" value="Dxylulose-5-P_synthase"/>
</dbReference>
<dbReference type="GO" id="GO:0009228">
    <property type="term" value="P:thiamine biosynthetic process"/>
    <property type="evidence" value="ECO:0007669"/>
    <property type="project" value="UniProtKB-UniRule"/>
</dbReference>
<dbReference type="PANTHER" id="PTHR43322:SF5">
    <property type="entry name" value="1-DEOXY-D-XYLULOSE-5-PHOSPHATE SYNTHASE, CHLOROPLASTIC"/>
    <property type="match status" value="1"/>
</dbReference>
<dbReference type="NCBIfam" id="NF003933">
    <property type="entry name" value="PRK05444.2-2"/>
    <property type="match status" value="1"/>
</dbReference>
<keyword evidence="6 11" id="KW-0460">Magnesium</keyword>
<evidence type="ECO:0000256" key="7">
    <source>
        <dbReference type="ARBA" id="ARBA00022977"/>
    </source>
</evidence>
<evidence type="ECO:0000256" key="9">
    <source>
        <dbReference type="ARBA" id="ARBA00023229"/>
    </source>
</evidence>
<feature type="binding site" evidence="11">
    <location>
        <position position="187"/>
    </location>
    <ligand>
        <name>thiamine diphosphate</name>
        <dbReference type="ChEBI" id="CHEBI:58937"/>
    </ligand>
</feature>
<comment type="cofactor">
    <cofactor evidence="11">
        <name>thiamine diphosphate</name>
        <dbReference type="ChEBI" id="CHEBI:58937"/>
    </cofactor>
    <text evidence="11">Binds 1 thiamine pyrophosphate per subunit.</text>
</comment>
<dbReference type="PROSITE" id="PS00802">
    <property type="entry name" value="TRANSKETOLASE_2"/>
    <property type="match status" value="1"/>
</dbReference>
<accession>A0A0C5VRE6</accession>
<dbReference type="GO" id="GO:0000287">
    <property type="term" value="F:magnesium ion binding"/>
    <property type="evidence" value="ECO:0007669"/>
    <property type="project" value="UniProtKB-UniRule"/>
</dbReference>
<protein>
    <recommendedName>
        <fullName evidence="11">1-deoxy-D-xylulose-5-phosphate synthase</fullName>
        <ecNumber evidence="11">2.2.1.7</ecNumber>
    </recommendedName>
    <alternativeName>
        <fullName evidence="11">1-deoxyxylulose-5-phosphate synthase</fullName>
        <shortName evidence="11">DXP synthase</shortName>
        <shortName evidence="11">DXPS</shortName>
    </alternativeName>
</protein>
<feature type="binding site" evidence="11">
    <location>
        <position position="86"/>
    </location>
    <ligand>
        <name>thiamine diphosphate</name>
        <dbReference type="ChEBI" id="CHEBI:58937"/>
    </ligand>
</feature>
<dbReference type="HOGENOM" id="CLU_009227_1_4_6"/>
<keyword evidence="7 11" id="KW-0784">Thiamine biosynthesis</keyword>
<dbReference type="GO" id="GO:0019288">
    <property type="term" value="P:isopentenyl diphosphate biosynthetic process, methylerythritol 4-phosphate pathway"/>
    <property type="evidence" value="ECO:0007669"/>
    <property type="project" value="TreeGrafter"/>
</dbReference>
<evidence type="ECO:0000256" key="5">
    <source>
        <dbReference type="ARBA" id="ARBA00022723"/>
    </source>
</evidence>
<name>A0A0C5VRE6_9GAMM</name>
<comment type="function">
    <text evidence="10 11">Catalyzes the acyloin condensation reaction between C atoms 2 and 3 of pyruvate and glyceraldehyde 3-phosphate to yield 1-deoxy-D-xylulose-5-phosphate (DXP).</text>
</comment>
<dbReference type="SUPFAM" id="SSF52518">
    <property type="entry name" value="Thiamin diphosphate-binding fold (THDP-binding)"/>
    <property type="match status" value="2"/>
</dbReference>
<dbReference type="Proteomes" id="UP000032266">
    <property type="component" value="Chromosome"/>
</dbReference>
<dbReference type="GO" id="GO:0030976">
    <property type="term" value="F:thiamine pyrophosphate binding"/>
    <property type="evidence" value="ECO:0007669"/>
    <property type="project" value="UniProtKB-UniRule"/>
</dbReference>
<evidence type="ECO:0000256" key="8">
    <source>
        <dbReference type="ARBA" id="ARBA00023052"/>
    </source>
</evidence>
<evidence type="ECO:0000313" key="13">
    <source>
        <dbReference type="EMBL" id="AJQ96816.1"/>
    </source>
</evidence>
<evidence type="ECO:0000256" key="4">
    <source>
        <dbReference type="ARBA" id="ARBA00022679"/>
    </source>
</evidence>
<feature type="binding site" evidence="11">
    <location>
        <begin position="127"/>
        <end position="129"/>
    </location>
    <ligand>
        <name>thiamine diphosphate</name>
        <dbReference type="ChEBI" id="CHEBI:58937"/>
    </ligand>
</feature>
<feature type="domain" description="Transketolase-like pyrimidine-binding" evidence="12">
    <location>
        <begin position="323"/>
        <end position="487"/>
    </location>
</feature>